<proteinExistence type="predicted"/>
<evidence type="ECO:0000313" key="2">
    <source>
        <dbReference type="EMBL" id="RUS32858.1"/>
    </source>
</evidence>
<sequence>MSFIKQLVSFYSAYLERTTPPPISSSASSASDRRGSHGSQDIVWWISADMRDGSQKRYFISQRRFQQAASAKKS</sequence>
<dbReference type="EMBL" id="RBNJ01001717">
    <property type="protein sequence ID" value="RUS32858.1"/>
    <property type="molecule type" value="Genomic_DNA"/>
</dbReference>
<evidence type="ECO:0000313" key="3">
    <source>
        <dbReference type="Proteomes" id="UP000274822"/>
    </source>
</evidence>
<dbReference type="Proteomes" id="UP000274822">
    <property type="component" value="Unassembled WGS sequence"/>
</dbReference>
<comment type="caution">
    <text evidence="2">The sequence shown here is derived from an EMBL/GenBank/DDBJ whole genome shotgun (WGS) entry which is preliminary data.</text>
</comment>
<gene>
    <name evidence="2" type="ORF">BC938DRAFT_474055</name>
</gene>
<organism evidence="2 3">
    <name type="scientific">Jimgerdemannia flammicorona</name>
    <dbReference type="NCBI Taxonomy" id="994334"/>
    <lineage>
        <taxon>Eukaryota</taxon>
        <taxon>Fungi</taxon>
        <taxon>Fungi incertae sedis</taxon>
        <taxon>Mucoromycota</taxon>
        <taxon>Mucoromycotina</taxon>
        <taxon>Endogonomycetes</taxon>
        <taxon>Endogonales</taxon>
        <taxon>Endogonaceae</taxon>
        <taxon>Jimgerdemannia</taxon>
    </lineage>
</organism>
<protein>
    <submittedName>
        <fullName evidence="2">Uncharacterized protein</fullName>
    </submittedName>
</protein>
<name>A0A433QSX7_9FUNG</name>
<feature type="region of interest" description="Disordered" evidence="1">
    <location>
        <begin position="17"/>
        <end position="37"/>
    </location>
</feature>
<dbReference type="AlphaFoldDB" id="A0A433QSX7"/>
<reference evidence="2 3" key="1">
    <citation type="journal article" date="2018" name="New Phytol.">
        <title>Phylogenomics of Endogonaceae and evolution of mycorrhizas within Mucoromycota.</title>
        <authorList>
            <person name="Chang Y."/>
            <person name="Desiro A."/>
            <person name="Na H."/>
            <person name="Sandor L."/>
            <person name="Lipzen A."/>
            <person name="Clum A."/>
            <person name="Barry K."/>
            <person name="Grigoriev I.V."/>
            <person name="Martin F.M."/>
            <person name="Stajich J.E."/>
            <person name="Smith M.E."/>
            <person name="Bonito G."/>
            <person name="Spatafora J.W."/>
        </authorList>
    </citation>
    <scope>NUCLEOTIDE SEQUENCE [LARGE SCALE GENOMIC DNA]</scope>
    <source>
        <strain evidence="2 3">AD002</strain>
    </source>
</reference>
<keyword evidence="3" id="KW-1185">Reference proteome</keyword>
<accession>A0A433QSX7</accession>
<evidence type="ECO:0000256" key="1">
    <source>
        <dbReference type="SAM" id="MobiDB-lite"/>
    </source>
</evidence>